<dbReference type="PRINTS" id="PR00660">
    <property type="entry name" value="ERLUMENR"/>
</dbReference>
<feature type="transmembrane region" description="Helical" evidence="11">
    <location>
        <begin position="108"/>
        <end position="127"/>
    </location>
</feature>
<comment type="subcellular location">
    <subcellularLocation>
        <location evidence="1">Endoplasmic reticulum membrane</location>
        <topology evidence="1">Multi-pass membrane protein</topology>
    </subcellularLocation>
</comment>
<proteinExistence type="inferred from homology"/>
<evidence type="ECO:0000256" key="11">
    <source>
        <dbReference type="SAM" id="Phobius"/>
    </source>
</evidence>
<dbReference type="GO" id="GO:0005789">
    <property type="term" value="C:endoplasmic reticulum membrane"/>
    <property type="evidence" value="ECO:0007669"/>
    <property type="project" value="UniProtKB-SubCell"/>
</dbReference>
<keyword evidence="8 11" id="KW-1133">Transmembrane helix</keyword>
<keyword evidence="13" id="KW-1185">Reference proteome</keyword>
<feature type="transmembrane region" description="Helical" evidence="11">
    <location>
        <begin position="238"/>
        <end position="258"/>
    </location>
</feature>
<keyword evidence="4 11" id="KW-0812">Transmembrane</keyword>
<dbReference type="InterPro" id="IPR000133">
    <property type="entry name" value="ER_ret_rcpt"/>
</dbReference>
<dbReference type="GO" id="GO:0015031">
    <property type="term" value="P:protein transport"/>
    <property type="evidence" value="ECO:0007669"/>
    <property type="project" value="UniProtKB-KW"/>
</dbReference>
<evidence type="ECO:0000256" key="5">
    <source>
        <dbReference type="ARBA" id="ARBA00022824"/>
    </source>
</evidence>
<comment type="similarity">
    <text evidence="2">Belongs to the ERD2 family.</text>
</comment>
<evidence type="ECO:0000256" key="6">
    <source>
        <dbReference type="ARBA" id="ARBA00022892"/>
    </source>
</evidence>
<evidence type="ECO:0000256" key="7">
    <source>
        <dbReference type="ARBA" id="ARBA00022927"/>
    </source>
</evidence>
<accession>A0AAV9A6V2</accession>
<evidence type="ECO:0000313" key="12">
    <source>
        <dbReference type="EMBL" id="KAK1259935.1"/>
    </source>
</evidence>
<evidence type="ECO:0000256" key="2">
    <source>
        <dbReference type="ARBA" id="ARBA00010120"/>
    </source>
</evidence>
<feature type="transmembrane region" description="Helical" evidence="11">
    <location>
        <begin position="51"/>
        <end position="72"/>
    </location>
</feature>
<comment type="caution">
    <text evidence="12">The sequence shown here is derived from an EMBL/GenBank/DDBJ whole genome shotgun (WGS) entry which is preliminary data.</text>
</comment>
<keyword evidence="7" id="KW-0653">Protein transport</keyword>
<dbReference type="GO" id="GO:0006621">
    <property type="term" value="P:protein retention in ER lumen"/>
    <property type="evidence" value="ECO:0007669"/>
    <property type="project" value="InterPro"/>
</dbReference>
<evidence type="ECO:0000256" key="9">
    <source>
        <dbReference type="ARBA" id="ARBA00023136"/>
    </source>
</evidence>
<feature type="transmembrane region" description="Helical" evidence="11">
    <location>
        <begin position="24"/>
        <end position="45"/>
    </location>
</feature>
<feature type="transmembrane region" description="Helical" evidence="11">
    <location>
        <begin position="200"/>
        <end position="218"/>
    </location>
</feature>
<dbReference type="GO" id="GO:0016192">
    <property type="term" value="P:vesicle-mediated transport"/>
    <property type="evidence" value="ECO:0007669"/>
    <property type="project" value="UniProtKB-KW"/>
</dbReference>
<dbReference type="Pfam" id="PF00810">
    <property type="entry name" value="ER_lumen_recept"/>
    <property type="match status" value="1"/>
</dbReference>
<keyword evidence="9 11" id="KW-0472">Membrane</keyword>
<evidence type="ECO:0000256" key="1">
    <source>
        <dbReference type="ARBA" id="ARBA00004477"/>
    </source>
</evidence>
<dbReference type="Proteomes" id="UP001179952">
    <property type="component" value="Unassembled WGS sequence"/>
</dbReference>
<keyword evidence="10 12" id="KW-0675">Receptor</keyword>
<evidence type="ECO:0000313" key="13">
    <source>
        <dbReference type="Proteomes" id="UP001179952"/>
    </source>
</evidence>
<dbReference type="AlphaFoldDB" id="A0AAV9A6V2"/>
<evidence type="ECO:0000256" key="4">
    <source>
        <dbReference type="ARBA" id="ARBA00022692"/>
    </source>
</evidence>
<keyword evidence="6" id="KW-0931">ER-Golgi transport</keyword>
<name>A0AAV9A6V2_ACOGR</name>
<dbReference type="EMBL" id="JAUJYN010000012">
    <property type="protein sequence ID" value="KAK1259935.1"/>
    <property type="molecule type" value="Genomic_DNA"/>
</dbReference>
<keyword evidence="3" id="KW-0813">Transport</keyword>
<reference evidence="12" key="2">
    <citation type="submission" date="2023-06" db="EMBL/GenBank/DDBJ databases">
        <authorList>
            <person name="Ma L."/>
            <person name="Liu K.-W."/>
            <person name="Li Z."/>
            <person name="Hsiao Y.-Y."/>
            <person name="Qi Y."/>
            <person name="Fu T."/>
            <person name="Tang G."/>
            <person name="Zhang D."/>
            <person name="Sun W.-H."/>
            <person name="Liu D.-K."/>
            <person name="Li Y."/>
            <person name="Chen G.-Z."/>
            <person name="Liu X.-D."/>
            <person name="Liao X.-Y."/>
            <person name="Jiang Y.-T."/>
            <person name="Yu X."/>
            <person name="Hao Y."/>
            <person name="Huang J."/>
            <person name="Zhao X.-W."/>
            <person name="Ke S."/>
            <person name="Chen Y.-Y."/>
            <person name="Wu W.-L."/>
            <person name="Hsu J.-L."/>
            <person name="Lin Y.-F."/>
            <person name="Huang M.-D."/>
            <person name="Li C.-Y."/>
            <person name="Huang L."/>
            <person name="Wang Z.-W."/>
            <person name="Zhao X."/>
            <person name="Zhong W.-Y."/>
            <person name="Peng D.-H."/>
            <person name="Ahmad S."/>
            <person name="Lan S."/>
            <person name="Zhang J.-S."/>
            <person name="Tsai W.-C."/>
            <person name="Van De Peer Y."/>
            <person name="Liu Z.-J."/>
        </authorList>
    </citation>
    <scope>NUCLEOTIDE SEQUENCE</scope>
    <source>
        <strain evidence="12">SCP</strain>
        <tissue evidence="12">Leaves</tissue>
    </source>
</reference>
<feature type="transmembrane region" description="Helical" evidence="11">
    <location>
        <begin position="139"/>
        <end position="156"/>
    </location>
</feature>
<keyword evidence="5" id="KW-0256">Endoplasmic reticulum</keyword>
<gene>
    <name evidence="12" type="ORF">QJS04_geneDACA023341</name>
</gene>
<evidence type="ECO:0000256" key="8">
    <source>
        <dbReference type="ARBA" id="ARBA00022989"/>
    </source>
</evidence>
<protein>
    <submittedName>
        <fullName evidence="12">ER lumen protein retaining receptor</fullName>
    </submittedName>
</protein>
<organism evidence="12 13">
    <name type="scientific">Acorus gramineus</name>
    <name type="common">Dwarf sweet flag</name>
    <dbReference type="NCBI Taxonomy" id="55184"/>
    <lineage>
        <taxon>Eukaryota</taxon>
        <taxon>Viridiplantae</taxon>
        <taxon>Streptophyta</taxon>
        <taxon>Embryophyta</taxon>
        <taxon>Tracheophyta</taxon>
        <taxon>Spermatophyta</taxon>
        <taxon>Magnoliopsida</taxon>
        <taxon>Liliopsida</taxon>
        <taxon>Acoraceae</taxon>
        <taxon>Acorus</taxon>
    </lineage>
</organism>
<evidence type="ECO:0000256" key="3">
    <source>
        <dbReference type="ARBA" id="ARBA00022448"/>
    </source>
</evidence>
<evidence type="ECO:0000256" key="10">
    <source>
        <dbReference type="ARBA" id="ARBA00023170"/>
    </source>
</evidence>
<reference evidence="12" key="1">
    <citation type="journal article" date="2023" name="Nat. Commun.">
        <title>Diploid and tetraploid genomes of Acorus and the evolution of monocots.</title>
        <authorList>
            <person name="Ma L."/>
            <person name="Liu K.W."/>
            <person name="Li Z."/>
            <person name="Hsiao Y.Y."/>
            <person name="Qi Y."/>
            <person name="Fu T."/>
            <person name="Tang G.D."/>
            <person name="Zhang D."/>
            <person name="Sun W.H."/>
            <person name="Liu D.K."/>
            <person name="Li Y."/>
            <person name="Chen G.Z."/>
            <person name="Liu X.D."/>
            <person name="Liao X.Y."/>
            <person name="Jiang Y.T."/>
            <person name="Yu X."/>
            <person name="Hao Y."/>
            <person name="Huang J."/>
            <person name="Zhao X.W."/>
            <person name="Ke S."/>
            <person name="Chen Y.Y."/>
            <person name="Wu W.L."/>
            <person name="Hsu J.L."/>
            <person name="Lin Y.F."/>
            <person name="Huang M.D."/>
            <person name="Li C.Y."/>
            <person name="Huang L."/>
            <person name="Wang Z.W."/>
            <person name="Zhao X."/>
            <person name="Zhong W.Y."/>
            <person name="Peng D.H."/>
            <person name="Ahmad S."/>
            <person name="Lan S."/>
            <person name="Zhang J.S."/>
            <person name="Tsai W.C."/>
            <person name="Van de Peer Y."/>
            <person name="Liu Z.J."/>
        </authorList>
    </citation>
    <scope>NUCLEOTIDE SEQUENCE</scope>
    <source>
        <strain evidence="12">SCP</strain>
    </source>
</reference>
<dbReference type="GO" id="GO:0046923">
    <property type="term" value="F:ER retention sequence binding"/>
    <property type="evidence" value="ECO:0007669"/>
    <property type="project" value="InterPro"/>
</dbReference>
<sequence>MGKRRGRTWGPLDRFFESFRRLPIKIRVGLGAVSAILLVTVLKYFDEDLDYFFIISESVHAVGILVLIYKLATQKTCSGLSLKTQEFTALFLAVRLNCNFYMDVDIHTILDSISLLSTLWVIYMIRYKLKDTYIEELDSLPRHFVVVPCVVLAVFVHPYIRNLHINRILWAFSVYMEAISVLPQLRYMQNAKSVEPVTSHYVFALGVARILGFGHWVLRVIETGGHMIWGTGFLWMPMMLLAELVQTFILFDFCYYYIKSTMAGQMLTIPSQVSIV</sequence>
<dbReference type="PANTHER" id="PTHR10585">
    <property type="entry name" value="ER LUMEN PROTEIN RETAINING RECEPTOR"/>
    <property type="match status" value="1"/>
</dbReference>